<dbReference type="Gene3D" id="2.120.10.30">
    <property type="entry name" value="TolB, C-terminal domain"/>
    <property type="match status" value="1"/>
</dbReference>
<dbReference type="Pfam" id="PF23500">
    <property type="entry name" value="DUF7133"/>
    <property type="match status" value="1"/>
</dbReference>
<dbReference type="SUPFAM" id="SSF46626">
    <property type="entry name" value="Cytochrome c"/>
    <property type="match status" value="1"/>
</dbReference>
<keyword evidence="1 4" id="KW-0349">Heme</keyword>
<dbReference type="InterPro" id="IPR013428">
    <property type="entry name" value="Membrane-bound_put_N"/>
</dbReference>
<dbReference type="PANTHER" id="PTHR33546">
    <property type="entry name" value="LARGE, MULTIFUNCTIONAL SECRETED PROTEIN-RELATED"/>
    <property type="match status" value="1"/>
</dbReference>
<dbReference type="EMBL" id="CP025958">
    <property type="protein sequence ID" value="AWM39864.1"/>
    <property type="molecule type" value="Genomic_DNA"/>
</dbReference>
<feature type="chain" id="PRO_5016263280" evidence="5">
    <location>
        <begin position="21"/>
        <end position="1001"/>
    </location>
</feature>
<feature type="domain" description="Cytochrome c" evidence="6">
    <location>
        <begin position="863"/>
        <end position="995"/>
    </location>
</feature>
<evidence type="ECO:0000313" key="8">
    <source>
        <dbReference type="Proteomes" id="UP000245802"/>
    </source>
</evidence>
<gene>
    <name evidence="7" type="ORF">C1280_24540</name>
</gene>
<evidence type="ECO:0000256" key="5">
    <source>
        <dbReference type="SAM" id="SignalP"/>
    </source>
</evidence>
<reference evidence="7 8" key="1">
    <citation type="submission" date="2018-01" db="EMBL/GenBank/DDBJ databases">
        <title>G. obscuriglobus.</title>
        <authorList>
            <person name="Franke J."/>
            <person name="Blomberg W."/>
            <person name="Selmecki A."/>
        </authorList>
    </citation>
    <scope>NUCLEOTIDE SEQUENCE [LARGE SCALE GENOMIC DNA]</scope>
    <source>
        <strain evidence="7 8">DSM 5831</strain>
    </source>
</reference>
<dbReference type="InterPro" id="IPR009056">
    <property type="entry name" value="Cyt_c-like_dom"/>
</dbReference>
<dbReference type="GO" id="GO:0009055">
    <property type="term" value="F:electron transfer activity"/>
    <property type="evidence" value="ECO:0007669"/>
    <property type="project" value="InterPro"/>
</dbReference>
<dbReference type="GO" id="GO:0046872">
    <property type="term" value="F:metal ion binding"/>
    <property type="evidence" value="ECO:0007669"/>
    <property type="project" value="UniProtKB-KW"/>
</dbReference>
<evidence type="ECO:0000256" key="3">
    <source>
        <dbReference type="ARBA" id="ARBA00023004"/>
    </source>
</evidence>
<dbReference type="InterPro" id="IPR036909">
    <property type="entry name" value="Cyt_c-like_dom_sf"/>
</dbReference>
<dbReference type="PROSITE" id="PS51007">
    <property type="entry name" value="CYTC"/>
    <property type="match status" value="1"/>
</dbReference>
<dbReference type="GO" id="GO:0020037">
    <property type="term" value="F:heme binding"/>
    <property type="evidence" value="ECO:0007669"/>
    <property type="project" value="InterPro"/>
</dbReference>
<dbReference type="KEGG" id="gog:C1280_24540"/>
<dbReference type="NCBIfam" id="TIGR02604">
    <property type="entry name" value="Piru_Ver_Nterm"/>
    <property type="match status" value="1"/>
</dbReference>
<dbReference type="RefSeq" id="WP_010048038.1">
    <property type="nucleotide sequence ID" value="NZ_CP025958.1"/>
</dbReference>
<dbReference type="OrthoDB" id="225269at2"/>
<feature type="signal peptide" evidence="5">
    <location>
        <begin position="1"/>
        <end position="20"/>
    </location>
</feature>
<name>A0A2Z3HDT3_9BACT</name>
<proteinExistence type="predicted"/>
<dbReference type="SUPFAM" id="SSF50952">
    <property type="entry name" value="Soluble quinoprotein glucose dehydrogenase"/>
    <property type="match status" value="1"/>
</dbReference>
<protein>
    <submittedName>
        <fullName evidence="7">Dehydrogenase</fullName>
    </submittedName>
</protein>
<keyword evidence="3 4" id="KW-0408">Iron</keyword>
<dbReference type="InterPro" id="IPR055557">
    <property type="entry name" value="DUF7133"/>
</dbReference>
<evidence type="ECO:0000256" key="1">
    <source>
        <dbReference type="ARBA" id="ARBA00022617"/>
    </source>
</evidence>
<keyword evidence="5" id="KW-0732">Signal</keyword>
<evidence type="ECO:0000256" key="2">
    <source>
        <dbReference type="ARBA" id="ARBA00022723"/>
    </source>
</evidence>
<evidence type="ECO:0000259" key="6">
    <source>
        <dbReference type="PROSITE" id="PS51007"/>
    </source>
</evidence>
<accession>A0A2Z3HDT3</accession>
<dbReference type="InterPro" id="IPR011041">
    <property type="entry name" value="Quinoprot_gluc/sorb_DH_b-prop"/>
</dbReference>
<dbReference type="InterPro" id="IPR013427">
    <property type="entry name" value="Haem-bd_dom_put"/>
</dbReference>
<sequence length="1001" mass="109679">MRTLALLLALLTFTAGPRLAAADADKPVPARDAAGKMTLPDGFKATLFAGEPDIVQPIAFTFDDRGRMWVVECLSYPKWSRDGKGSDRVVILEDTDGDGVHDKKTVFLDNGVNLSGIEYGFGGIWLCSLPNLTFVPVLDGDKPGKPEVKLDGWNMVDTKHNIFNSLVWGPDGWLYGCNGIQAKSFVGAPGTPKEKRTYLDCGVWRYHPTRKAFEAVAHGTTNPFGLDFDEHGEMFITNCVIDHLFHFVPGGHYQRMYGQDPNPHAYGLMGSCVDYKHWAGGDWTSSRTTGVGGKPEHSDAGGGHAHSGAAIYLADNFPKEYRNTLFTANIHGNRLNNDGLERTKSGMKGVRRPDFLFANDSWFRGICVKTGPEGGLYVSDWCDTGECHNYDKADTTNGRIYRVVYKGAQPFKGDIAKLTDTELVKLQLHPNDWFVRKARRVLQERAAAGKLGKETPDALRKLLREEKEVPKRLRALWALMATEQVTLGDASALVTAADVSLRGWGFRCGLTYDGKRDTSDMLPILLALERESSEHALLHITAAVAQAGPRARGCAKVLTEKLTAKSNPQLALAVWYRVADELARAPDEAHRTMCETNSPLIWRNAVRLLLSGPDDQMNRGVSRLIELLSSVNQPLTLLSVVSPPDLTRETLAAMRDALAGRQNVKLPANWSEARKQILKHAAGEVPRNVEALSVMFGDKDAIAALAARITDATAKADDRRAAVELLAPRKLPDFAKTLHALLDDPALRGTAIRALAQLPDPATPAAIVKAYPKFTLGEKADAVQTLAARVSFAKELLDAVEKGHIPRADVPVVTARQVLALNDKATSERLEKVWGKITPVAKERAALVTKWKGVLTEDSLKKGDPVNGRVMFTKHCAACHKMFGEGQSVAPELTGSQRASLEYVLENVLDPSAVVPSEYRLVNFTLADDRVVSGIVLRETKDAVTVRTVNDTLTVPVADVVTRKPTNVSIMPEGLFDQMKPDEVRDLIAYLRAKEQVPLPK</sequence>
<keyword evidence="2 4" id="KW-0479">Metal-binding</keyword>
<dbReference type="InterPro" id="IPR011042">
    <property type="entry name" value="6-blade_b-propeller_TolB-like"/>
</dbReference>
<evidence type="ECO:0000256" key="4">
    <source>
        <dbReference type="PROSITE-ProRule" id="PRU00433"/>
    </source>
</evidence>
<dbReference type="AlphaFoldDB" id="A0A2Z3HDT3"/>
<dbReference type="Gene3D" id="1.10.760.10">
    <property type="entry name" value="Cytochrome c-like domain"/>
    <property type="match status" value="1"/>
</dbReference>
<keyword evidence="8" id="KW-1185">Reference proteome</keyword>
<dbReference type="NCBIfam" id="TIGR02603">
    <property type="entry name" value="CxxCH_TIGR02603"/>
    <property type="match status" value="1"/>
</dbReference>
<dbReference type="Proteomes" id="UP000245802">
    <property type="component" value="Chromosome"/>
</dbReference>
<evidence type="ECO:0000313" key="7">
    <source>
        <dbReference type="EMBL" id="AWM39864.1"/>
    </source>
</evidence>
<dbReference type="PANTHER" id="PTHR33546:SF1">
    <property type="entry name" value="LARGE, MULTIFUNCTIONAL SECRETED PROTEIN"/>
    <property type="match status" value="1"/>
</dbReference>
<organism evidence="7 8">
    <name type="scientific">Gemmata obscuriglobus</name>
    <dbReference type="NCBI Taxonomy" id="114"/>
    <lineage>
        <taxon>Bacteria</taxon>
        <taxon>Pseudomonadati</taxon>
        <taxon>Planctomycetota</taxon>
        <taxon>Planctomycetia</taxon>
        <taxon>Gemmatales</taxon>
        <taxon>Gemmataceae</taxon>
        <taxon>Gemmata</taxon>
    </lineage>
</organism>